<keyword evidence="6" id="KW-1185">Reference proteome</keyword>
<dbReference type="Gramene" id="KGN47680">
    <property type="protein sequence ID" value="KGN47680"/>
    <property type="gene ID" value="Csa_6G375720"/>
</dbReference>
<keyword evidence="1" id="KW-0677">Repeat</keyword>
<evidence type="ECO:0000256" key="2">
    <source>
        <dbReference type="ARBA" id="ARBA00022741"/>
    </source>
</evidence>
<gene>
    <name evidence="5" type="ORF">Csa_6G375720</name>
</gene>
<dbReference type="GO" id="GO:0006952">
    <property type="term" value="P:defense response"/>
    <property type="evidence" value="ECO:0007669"/>
    <property type="project" value="UniProtKB-KW"/>
</dbReference>
<evidence type="ECO:0000313" key="5">
    <source>
        <dbReference type="EMBL" id="KGN47680.1"/>
    </source>
</evidence>
<reference evidence="5 6" key="4">
    <citation type="journal article" date="2011" name="BMC Genomics">
        <title>RNA-Seq improves annotation of protein-coding genes in the cucumber genome.</title>
        <authorList>
            <person name="Li Z."/>
            <person name="Zhang Z."/>
            <person name="Yan P."/>
            <person name="Huang S."/>
            <person name="Fei Z."/>
            <person name="Lin K."/>
        </authorList>
    </citation>
    <scope>NUCLEOTIDE SEQUENCE [LARGE SCALE GENOMIC DNA]</scope>
    <source>
        <strain evidence="6">cv. 9930</strain>
    </source>
</reference>
<evidence type="ECO:0000259" key="4">
    <source>
        <dbReference type="Pfam" id="PF18052"/>
    </source>
</evidence>
<dbReference type="AlphaFoldDB" id="A0A0A0KDA1"/>
<name>A0A0A0KDA1_CUCSA</name>
<evidence type="ECO:0000313" key="6">
    <source>
        <dbReference type="Proteomes" id="UP000029981"/>
    </source>
</evidence>
<dbReference type="Proteomes" id="UP000029981">
    <property type="component" value="Chromosome 6"/>
</dbReference>
<reference evidence="5 6" key="1">
    <citation type="journal article" date="2009" name="Nat. Genet.">
        <title>The genome of the cucumber, Cucumis sativus L.</title>
        <authorList>
            <person name="Huang S."/>
            <person name="Li R."/>
            <person name="Zhang Z."/>
            <person name="Li L."/>
            <person name="Gu X."/>
            <person name="Fan W."/>
            <person name="Lucas W.J."/>
            <person name="Wang X."/>
            <person name="Xie B."/>
            <person name="Ni P."/>
            <person name="Ren Y."/>
            <person name="Zhu H."/>
            <person name="Li J."/>
            <person name="Lin K."/>
            <person name="Jin W."/>
            <person name="Fei Z."/>
            <person name="Li G."/>
            <person name="Staub J."/>
            <person name="Kilian A."/>
            <person name="van der Vossen E.A."/>
            <person name="Wu Y."/>
            <person name="Guo J."/>
            <person name="He J."/>
            <person name="Jia Z."/>
            <person name="Ren Y."/>
            <person name="Tian G."/>
            <person name="Lu Y."/>
            <person name="Ruan J."/>
            <person name="Qian W."/>
            <person name="Wang M."/>
            <person name="Huang Q."/>
            <person name="Li B."/>
            <person name="Xuan Z."/>
            <person name="Cao J."/>
            <person name="Asan"/>
            <person name="Wu Z."/>
            <person name="Zhang J."/>
            <person name="Cai Q."/>
            <person name="Bai Y."/>
            <person name="Zhao B."/>
            <person name="Han Y."/>
            <person name="Li Y."/>
            <person name="Li X."/>
            <person name="Wang S."/>
            <person name="Shi Q."/>
            <person name="Liu S."/>
            <person name="Cho W.K."/>
            <person name="Kim J.Y."/>
            <person name="Xu Y."/>
            <person name="Heller-Uszynska K."/>
            <person name="Miao H."/>
            <person name="Cheng Z."/>
            <person name="Zhang S."/>
            <person name="Wu J."/>
            <person name="Yang Y."/>
            <person name="Kang H."/>
            <person name="Li M."/>
            <person name="Liang H."/>
            <person name="Ren X."/>
            <person name="Shi Z."/>
            <person name="Wen M."/>
            <person name="Jian M."/>
            <person name="Yang H."/>
            <person name="Zhang G."/>
            <person name="Yang Z."/>
            <person name="Chen R."/>
            <person name="Liu S."/>
            <person name="Li J."/>
            <person name="Ma L."/>
            <person name="Liu H."/>
            <person name="Zhou Y."/>
            <person name="Zhao J."/>
            <person name="Fang X."/>
            <person name="Li G."/>
            <person name="Fang L."/>
            <person name="Li Y."/>
            <person name="Liu D."/>
            <person name="Zheng H."/>
            <person name="Zhang Y."/>
            <person name="Qin N."/>
            <person name="Li Z."/>
            <person name="Yang G."/>
            <person name="Yang S."/>
            <person name="Bolund L."/>
            <person name="Kristiansen K."/>
            <person name="Zheng H."/>
            <person name="Li S."/>
            <person name="Zhang X."/>
            <person name="Yang H."/>
            <person name="Wang J."/>
            <person name="Sun R."/>
            <person name="Zhang B."/>
            <person name="Jiang S."/>
            <person name="Wang J."/>
            <person name="Du Y."/>
            <person name="Li S."/>
        </authorList>
    </citation>
    <scope>NUCLEOTIDE SEQUENCE [LARGE SCALE GENOMIC DNA]</scope>
    <source>
        <strain evidence="6">cv. 9930</strain>
    </source>
</reference>
<feature type="domain" description="Disease resistance N-terminal" evidence="4">
    <location>
        <begin position="15"/>
        <end position="64"/>
    </location>
</feature>
<accession>A0A0A0KDA1</accession>
<keyword evidence="2" id="KW-0547">Nucleotide-binding</keyword>
<sequence>MAQSILFSLSANIATKLGSFSLLELGLLWIGFHEELDKLKDTLFAIQVVLLDAEHKQYKSYAVKE</sequence>
<reference evidence="5 6" key="2">
    <citation type="journal article" date="2009" name="PLoS ONE">
        <title>An integrated genetic and cytogenetic map of the cucumber genome.</title>
        <authorList>
            <person name="Ren Y."/>
            <person name="Zhang Z."/>
            <person name="Liu J."/>
            <person name="Staub J.E."/>
            <person name="Han Y."/>
            <person name="Cheng Z."/>
            <person name="Li X."/>
            <person name="Lu J."/>
            <person name="Miao H."/>
            <person name="Kang H."/>
            <person name="Xie B."/>
            <person name="Gu X."/>
            <person name="Wang X."/>
            <person name="Du Y."/>
            <person name="Jin W."/>
            <person name="Huang S."/>
        </authorList>
    </citation>
    <scope>NUCLEOTIDE SEQUENCE [LARGE SCALE GENOMIC DNA]</scope>
    <source>
        <strain evidence="6">cv. 9930</strain>
    </source>
</reference>
<keyword evidence="3" id="KW-0611">Plant defense</keyword>
<dbReference type="InterPro" id="IPR041118">
    <property type="entry name" value="Rx_N"/>
</dbReference>
<protein>
    <recommendedName>
        <fullName evidence="4">Disease resistance N-terminal domain-containing protein</fullName>
    </recommendedName>
</protein>
<reference evidence="5 6" key="3">
    <citation type="journal article" date="2010" name="BMC Genomics">
        <title>Transcriptome sequencing and comparative analysis of cucumber flowers with different sex types.</title>
        <authorList>
            <person name="Guo S."/>
            <person name="Zheng Y."/>
            <person name="Joung J.G."/>
            <person name="Liu S."/>
            <person name="Zhang Z."/>
            <person name="Crasta O.R."/>
            <person name="Sobral B.W."/>
            <person name="Xu Y."/>
            <person name="Huang S."/>
            <person name="Fei Z."/>
        </authorList>
    </citation>
    <scope>NUCLEOTIDE SEQUENCE [LARGE SCALE GENOMIC DNA]</scope>
    <source>
        <strain evidence="6">cv. 9930</strain>
    </source>
</reference>
<evidence type="ECO:0000256" key="3">
    <source>
        <dbReference type="ARBA" id="ARBA00022821"/>
    </source>
</evidence>
<dbReference type="Gene3D" id="1.20.5.4130">
    <property type="match status" value="1"/>
</dbReference>
<dbReference type="EMBL" id="CM002927">
    <property type="protein sequence ID" value="KGN47680.1"/>
    <property type="molecule type" value="Genomic_DNA"/>
</dbReference>
<dbReference type="Pfam" id="PF18052">
    <property type="entry name" value="Rx_N"/>
    <property type="match status" value="1"/>
</dbReference>
<organism evidence="5 6">
    <name type="scientific">Cucumis sativus</name>
    <name type="common">Cucumber</name>
    <dbReference type="NCBI Taxonomy" id="3659"/>
    <lineage>
        <taxon>Eukaryota</taxon>
        <taxon>Viridiplantae</taxon>
        <taxon>Streptophyta</taxon>
        <taxon>Embryophyta</taxon>
        <taxon>Tracheophyta</taxon>
        <taxon>Spermatophyta</taxon>
        <taxon>Magnoliopsida</taxon>
        <taxon>eudicotyledons</taxon>
        <taxon>Gunneridae</taxon>
        <taxon>Pentapetalae</taxon>
        <taxon>rosids</taxon>
        <taxon>fabids</taxon>
        <taxon>Cucurbitales</taxon>
        <taxon>Cucurbitaceae</taxon>
        <taxon>Benincaseae</taxon>
        <taxon>Cucumis</taxon>
    </lineage>
</organism>
<dbReference type="GO" id="GO:0000166">
    <property type="term" value="F:nucleotide binding"/>
    <property type="evidence" value="ECO:0007669"/>
    <property type="project" value="UniProtKB-KW"/>
</dbReference>
<evidence type="ECO:0000256" key="1">
    <source>
        <dbReference type="ARBA" id="ARBA00022737"/>
    </source>
</evidence>
<proteinExistence type="predicted"/>